<gene>
    <name evidence="6" type="primary">lptE</name>
    <name evidence="8" type="ORF">SAMN06265795_102536</name>
</gene>
<dbReference type="GO" id="GO:0043165">
    <property type="term" value="P:Gram-negative-bacterium-type cell outer membrane assembly"/>
    <property type="evidence" value="ECO:0007669"/>
    <property type="project" value="UniProtKB-UniRule"/>
</dbReference>
<keyword evidence="5 6" id="KW-0449">Lipoprotein</keyword>
<evidence type="ECO:0000313" key="9">
    <source>
        <dbReference type="Proteomes" id="UP000198284"/>
    </source>
</evidence>
<dbReference type="EMBL" id="FZOT01000002">
    <property type="protein sequence ID" value="SNS39822.1"/>
    <property type="molecule type" value="Genomic_DNA"/>
</dbReference>
<evidence type="ECO:0000256" key="1">
    <source>
        <dbReference type="ARBA" id="ARBA00022729"/>
    </source>
</evidence>
<comment type="function">
    <text evidence="6">Together with LptD, is involved in the assembly of lipopolysaccharide (LPS) at the surface of the outer membrane. Required for the proper assembly of LptD. Binds LPS and may serve as the LPS recognition site at the outer membrane.</text>
</comment>
<comment type="subunit">
    <text evidence="6">Component of the lipopolysaccharide transport and assembly complex. Interacts with LptD.</text>
</comment>
<keyword evidence="4 6" id="KW-0998">Cell outer membrane</keyword>
<dbReference type="AlphaFoldDB" id="A0A239E7B8"/>
<organism evidence="8 9">
    <name type="scientific">Noviherbaspirillum humi</name>
    <dbReference type="NCBI Taxonomy" id="1688639"/>
    <lineage>
        <taxon>Bacteria</taxon>
        <taxon>Pseudomonadati</taxon>
        <taxon>Pseudomonadota</taxon>
        <taxon>Betaproteobacteria</taxon>
        <taxon>Burkholderiales</taxon>
        <taxon>Oxalobacteraceae</taxon>
        <taxon>Noviherbaspirillum</taxon>
    </lineage>
</organism>
<dbReference type="GO" id="GO:0015920">
    <property type="term" value="P:lipopolysaccharide transport"/>
    <property type="evidence" value="ECO:0007669"/>
    <property type="project" value="TreeGrafter"/>
</dbReference>
<evidence type="ECO:0000256" key="2">
    <source>
        <dbReference type="ARBA" id="ARBA00023136"/>
    </source>
</evidence>
<sequence length="169" mass="19071">MRLKILLPLLLAASIVLSACGFHLRGSDGKAALPFQTVFVNMPPNAPLGVELRRYLRAGGTQVVTDPKQAQAIFEVVSERRDQSAPLLNTQGRIREYTLFYRLRFRVRDNAGKELLAPVELVQKRDITFNENQVLAKEKEDELLFREMQGDAVQQILRRMAAIPKPDAS</sequence>
<comment type="subcellular location">
    <subcellularLocation>
        <location evidence="6">Cell outer membrane</location>
        <topology evidence="6">Lipid-anchor</topology>
    </subcellularLocation>
</comment>
<dbReference type="Gene3D" id="3.30.160.150">
    <property type="entry name" value="Lipoprotein like domain"/>
    <property type="match status" value="1"/>
</dbReference>
<protein>
    <recommendedName>
        <fullName evidence="6">LPS-assembly lipoprotein LptE</fullName>
    </recommendedName>
</protein>
<reference evidence="8 9" key="1">
    <citation type="submission" date="2017-06" db="EMBL/GenBank/DDBJ databases">
        <authorList>
            <person name="Kim H.J."/>
            <person name="Triplett B.A."/>
        </authorList>
    </citation>
    <scope>NUCLEOTIDE SEQUENCE [LARGE SCALE GENOMIC DNA]</scope>
    <source>
        <strain evidence="8 9">U15</strain>
    </source>
</reference>
<keyword evidence="2 6" id="KW-0472">Membrane</keyword>
<dbReference type="GO" id="GO:0001530">
    <property type="term" value="F:lipopolysaccharide binding"/>
    <property type="evidence" value="ECO:0007669"/>
    <property type="project" value="TreeGrafter"/>
</dbReference>
<dbReference type="PROSITE" id="PS51257">
    <property type="entry name" value="PROKAR_LIPOPROTEIN"/>
    <property type="match status" value="1"/>
</dbReference>
<dbReference type="PANTHER" id="PTHR38098">
    <property type="entry name" value="LPS-ASSEMBLY LIPOPROTEIN LPTE"/>
    <property type="match status" value="1"/>
</dbReference>
<dbReference type="HAMAP" id="MF_01186">
    <property type="entry name" value="LPS_assembly_LptE"/>
    <property type="match status" value="1"/>
</dbReference>
<dbReference type="OrthoDB" id="5298094at2"/>
<dbReference type="PANTHER" id="PTHR38098:SF1">
    <property type="entry name" value="LPS-ASSEMBLY LIPOPROTEIN LPTE"/>
    <property type="match status" value="1"/>
</dbReference>
<evidence type="ECO:0000256" key="7">
    <source>
        <dbReference type="SAM" id="SignalP"/>
    </source>
</evidence>
<proteinExistence type="inferred from homology"/>
<keyword evidence="9" id="KW-1185">Reference proteome</keyword>
<evidence type="ECO:0000256" key="6">
    <source>
        <dbReference type="HAMAP-Rule" id="MF_01186"/>
    </source>
</evidence>
<dbReference type="RefSeq" id="WP_089398357.1">
    <property type="nucleotide sequence ID" value="NZ_FZOT01000002.1"/>
</dbReference>
<dbReference type="GO" id="GO:1990351">
    <property type="term" value="C:transporter complex"/>
    <property type="evidence" value="ECO:0007669"/>
    <property type="project" value="TreeGrafter"/>
</dbReference>
<name>A0A239E7B8_9BURK</name>
<accession>A0A239E7B8</accession>
<keyword evidence="3 6" id="KW-0564">Palmitate</keyword>
<feature type="chain" id="PRO_5012037286" description="LPS-assembly lipoprotein LptE" evidence="7">
    <location>
        <begin position="19"/>
        <end position="169"/>
    </location>
</feature>
<dbReference type="GO" id="GO:0009279">
    <property type="term" value="C:cell outer membrane"/>
    <property type="evidence" value="ECO:0007669"/>
    <property type="project" value="UniProtKB-SubCell"/>
</dbReference>
<evidence type="ECO:0000256" key="4">
    <source>
        <dbReference type="ARBA" id="ARBA00023237"/>
    </source>
</evidence>
<dbReference type="Proteomes" id="UP000198284">
    <property type="component" value="Unassembled WGS sequence"/>
</dbReference>
<dbReference type="InterPro" id="IPR007485">
    <property type="entry name" value="LPS_assembly_LptE"/>
</dbReference>
<keyword evidence="1 6" id="KW-0732">Signal</keyword>
<feature type="signal peptide" evidence="7">
    <location>
        <begin position="1"/>
        <end position="18"/>
    </location>
</feature>
<evidence type="ECO:0000256" key="5">
    <source>
        <dbReference type="ARBA" id="ARBA00023288"/>
    </source>
</evidence>
<dbReference type="Pfam" id="PF04390">
    <property type="entry name" value="LptE"/>
    <property type="match status" value="1"/>
</dbReference>
<comment type="similarity">
    <text evidence="6">Belongs to the LptE lipoprotein family.</text>
</comment>
<evidence type="ECO:0000313" key="8">
    <source>
        <dbReference type="EMBL" id="SNS39822.1"/>
    </source>
</evidence>
<evidence type="ECO:0000256" key="3">
    <source>
        <dbReference type="ARBA" id="ARBA00023139"/>
    </source>
</evidence>